<feature type="compositionally biased region" description="Pro residues" evidence="8">
    <location>
        <begin position="28"/>
        <end position="37"/>
    </location>
</feature>
<dbReference type="PANTHER" id="PTHR23292:SF6">
    <property type="entry name" value="FI16602P1-RELATED"/>
    <property type="match status" value="1"/>
</dbReference>
<sequence length="154" mass="16303">MSDKPPPYPEQQPPPGAYPQPGFAPQQPGYPQPPGYPQQPGYPVQPAPYPAANQPGFSSSNTTTIITQQPQVTHIVATGYHEAPVATTCPRCHASVVTATSYVSGTLTWLACLGLCVIGCDAGCCLIPFCLDSMKDVIHVCPACGTQVGVYRRM</sequence>
<evidence type="ECO:0000256" key="4">
    <source>
        <dbReference type="ARBA" id="ARBA00005975"/>
    </source>
</evidence>
<accession>A0ABN8NUJ3</accession>
<evidence type="ECO:0000259" key="9">
    <source>
        <dbReference type="PROSITE" id="PS51837"/>
    </source>
</evidence>
<evidence type="ECO:0000256" key="6">
    <source>
        <dbReference type="ARBA" id="ARBA00022833"/>
    </source>
</evidence>
<feature type="compositionally biased region" description="Pro residues" evidence="8">
    <location>
        <begin position="1"/>
        <end position="18"/>
    </location>
</feature>
<dbReference type="InterPro" id="IPR006629">
    <property type="entry name" value="LITAF"/>
</dbReference>
<dbReference type="PANTHER" id="PTHR23292">
    <property type="entry name" value="LIPOPOLYSACCHARIDE-INDUCED TUMOR NECROSIS FACTOR-ALPHA FACTOR"/>
    <property type="match status" value="1"/>
</dbReference>
<keyword evidence="11" id="KW-1185">Reference proteome</keyword>
<evidence type="ECO:0000256" key="2">
    <source>
        <dbReference type="ARBA" id="ARBA00004481"/>
    </source>
</evidence>
<evidence type="ECO:0000256" key="1">
    <source>
        <dbReference type="ARBA" id="ARBA00004414"/>
    </source>
</evidence>
<dbReference type="Pfam" id="PF10601">
    <property type="entry name" value="zf-LITAF-like"/>
    <property type="match status" value="1"/>
</dbReference>
<feature type="compositionally biased region" description="Low complexity" evidence="8">
    <location>
        <begin position="50"/>
        <end position="63"/>
    </location>
</feature>
<keyword evidence="5" id="KW-0479">Metal-binding</keyword>
<dbReference type="PROSITE" id="PS51837">
    <property type="entry name" value="LITAF"/>
    <property type="match status" value="1"/>
</dbReference>
<keyword evidence="6" id="KW-0862">Zinc</keyword>
<evidence type="ECO:0000256" key="7">
    <source>
        <dbReference type="ARBA" id="ARBA00023136"/>
    </source>
</evidence>
<name>A0ABN8NUJ3_9CNID</name>
<keyword evidence="7" id="KW-0472">Membrane</keyword>
<evidence type="ECO:0000256" key="8">
    <source>
        <dbReference type="SAM" id="MobiDB-lite"/>
    </source>
</evidence>
<reference evidence="10 11" key="1">
    <citation type="submission" date="2022-05" db="EMBL/GenBank/DDBJ databases">
        <authorList>
            <consortium name="Genoscope - CEA"/>
            <person name="William W."/>
        </authorList>
    </citation>
    <scope>NUCLEOTIDE SEQUENCE [LARGE SCALE GENOMIC DNA]</scope>
</reference>
<comment type="similarity">
    <text evidence="4">Belongs to the CDIP1/LITAF family.</text>
</comment>
<evidence type="ECO:0000313" key="11">
    <source>
        <dbReference type="Proteomes" id="UP001159405"/>
    </source>
</evidence>
<dbReference type="EMBL" id="CALNXK010000033">
    <property type="protein sequence ID" value="CAH3119033.1"/>
    <property type="molecule type" value="Genomic_DNA"/>
</dbReference>
<protein>
    <recommendedName>
        <fullName evidence="9">LITAF domain-containing protein</fullName>
    </recommendedName>
</protein>
<comment type="caution">
    <text evidence="10">The sequence shown here is derived from an EMBL/GenBank/DDBJ whole genome shotgun (WGS) entry which is preliminary data.</text>
</comment>
<evidence type="ECO:0000256" key="5">
    <source>
        <dbReference type="ARBA" id="ARBA00022723"/>
    </source>
</evidence>
<dbReference type="SMART" id="SM00714">
    <property type="entry name" value="LITAF"/>
    <property type="match status" value="1"/>
</dbReference>
<feature type="region of interest" description="Disordered" evidence="8">
    <location>
        <begin position="1"/>
        <end position="63"/>
    </location>
</feature>
<comment type="subcellular location">
    <subcellularLocation>
        <location evidence="2">Endosome membrane</location>
        <topology evidence="2">Peripheral membrane protein</topology>
    </subcellularLocation>
    <subcellularLocation>
        <location evidence="1">Late endosome membrane</location>
    </subcellularLocation>
    <subcellularLocation>
        <location evidence="3">Lysosome membrane</location>
        <topology evidence="3">Peripheral membrane protein</topology>
        <orientation evidence="3">Cytoplasmic side</orientation>
    </subcellularLocation>
</comment>
<evidence type="ECO:0000256" key="3">
    <source>
        <dbReference type="ARBA" id="ARBA00004630"/>
    </source>
</evidence>
<proteinExistence type="inferred from homology"/>
<organism evidence="10 11">
    <name type="scientific">Porites lobata</name>
    <dbReference type="NCBI Taxonomy" id="104759"/>
    <lineage>
        <taxon>Eukaryota</taxon>
        <taxon>Metazoa</taxon>
        <taxon>Cnidaria</taxon>
        <taxon>Anthozoa</taxon>
        <taxon>Hexacorallia</taxon>
        <taxon>Scleractinia</taxon>
        <taxon>Fungiina</taxon>
        <taxon>Poritidae</taxon>
        <taxon>Porites</taxon>
    </lineage>
</organism>
<feature type="domain" description="LITAF" evidence="9">
    <location>
        <begin position="67"/>
        <end position="153"/>
    </location>
</feature>
<evidence type="ECO:0000313" key="10">
    <source>
        <dbReference type="EMBL" id="CAH3119033.1"/>
    </source>
</evidence>
<gene>
    <name evidence="10" type="ORF">PLOB_00027326</name>
</gene>
<dbReference type="InterPro" id="IPR037519">
    <property type="entry name" value="LITAF_fam"/>
</dbReference>
<dbReference type="Proteomes" id="UP001159405">
    <property type="component" value="Unassembled WGS sequence"/>
</dbReference>